<evidence type="ECO:0000256" key="2">
    <source>
        <dbReference type="ARBA" id="ARBA00001966"/>
    </source>
</evidence>
<dbReference type="Gene3D" id="1.10.1670.10">
    <property type="entry name" value="Helix-hairpin-Helix base-excision DNA repair enzymes (C-terminal)"/>
    <property type="match status" value="1"/>
</dbReference>
<evidence type="ECO:0000256" key="9">
    <source>
        <dbReference type="ARBA" id="ARBA00022763"/>
    </source>
</evidence>
<evidence type="ECO:0000256" key="6">
    <source>
        <dbReference type="ARBA" id="ARBA00022023"/>
    </source>
</evidence>
<evidence type="ECO:0000256" key="12">
    <source>
        <dbReference type="ARBA" id="ARBA00023014"/>
    </source>
</evidence>
<feature type="domain" description="HhH-GPD" evidence="15">
    <location>
        <begin position="69"/>
        <end position="220"/>
    </location>
</feature>
<keyword evidence="14" id="KW-0326">Glycosidase</keyword>
<dbReference type="FunFam" id="1.10.1670.10:FF:000002">
    <property type="entry name" value="Adenine DNA glycosylase"/>
    <property type="match status" value="1"/>
</dbReference>
<accession>A0A5S5BY52</accession>
<dbReference type="GO" id="GO:0000701">
    <property type="term" value="F:purine-specific mismatch base pair DNA N-glycosylase activity"/>
    <property type="evidence" value="ECO:0007669"/>
    <property type="project" value="UniProtKB-EC"/>
</dbReference>
<organism evidence="16 17">
    <name type="scientific">Paenibacillus methanolicus</name>
    <dbReference type="NCBI Taxonomy" id="582686"/>
    <lineage>
        <taxon>Bacteria</taxon>
        <taxon>Bacillati</taxon>
        <taxon>Bacillota</taxon>
        <taxon>Bacilli</taxon>
        <taxon>Bacillales</taxon>
        <taxon>Paenibacillaceae</taxon>
        <taxon>Paenibacillus</taxon>
    </lineage>
</organism>
<protein>
    <recommendedName>
        <fullName evidence="6">Adenine DNA glycosylase</fullName>
        <ecNumber evidence="5">3.2.2.31</ecNumber>
    </recommendedName>
</protein>
<keyword evidence="8" id="KW-0479">Metal-binding</keyword>
<evidence type="ECO:0000256" key="4">
    <source>
        <dbReference type="ARBA" id="ARBA00008343"/>
    </source>
</evidence>
<evidence type="ECO:0000256" key="5">
    <source>
        <dbReference type="ARBA" id="ARBA00012045"/>
    </source>
</evidence>
<gene>
    <name evidence="16" type="ORF">BCM02_109157</name>
</gene>
<keyword evidence="9" id="KW-0227">DNA damage</keyword>
<comment type="caution">
    <text evidence="16">The sequence shown here is derived from an EMBL/GenBank/DDBJ whole genome shotgun (WGS) entry which is preliminary data.</text>
</comment>
<dbReference type="Pfam" id="PF00730">
    <property type="entry name" value="HhH-GPD"/>
    <property type="match status" value="1"/>
</dbReference>
<dbReference type="InterPro" id="IPR004035">
    <property type="entry name" value="Endouclease-III_FeS-bd_BS"/>
</dbReference>
<dbReference type="NCBIfam" id="TIGR01084">
    <property type="entry name" value="mutY"/>
    <property type="match status" value="1"/>
</dbReference>
<dbReference type="InterPro" id="IPR023170">
    <property type="entry name" value="HhH_base_excis_C"/>
</dbReference>
<keyword evidence="7" id="KW-0004">4Fe-4S</keyword>
<dbReference type="GO" id="GO:0035485">
    <property type="term" value="F:adenine/guanine mispair binding"/>
    <property type="evidence" value="ECO:0007669"/>
    <property type="project" value="TreeGrafter"/>
</dbReference>
<comment type="catalytic activity">
    <reaction evidence="1">
        <text>Hydrolyzes free adenine bases from 7,8-dihydro-8-oxoguanine:adenine mismatched double-stranded DNA, leaving an apurinic site.</text>
        <dbReference type="EC" id="3.2.2.31"/>
    </reaction>
</comment>
<dbReference type="PANTHER" id="PTHR42944:SF1">
    <property type="entry name" value="ADENINE DNA GLYCOSYLASE"/>
    <property type="match status" value="1"/>
</dbReference>
<dbReference type="GO" id="GO:0006284">
    <property type="term" value="P:base-excision repair"/>
    <property type="evidence" value="ECO:0007669"/>
    <property type="project" value="InterPro"/>
</dbReference>
<comment type="cofactor">
    <cofactor evidence="2">
        <name>[4Fe-4S] cluster</name>
        <dbReference type="ChEBI" id="CHEBI:49883"/>
    </cofactor>
</comment>
<keyword evidence="11" id="KW-0408">Iron</keyword>
<evidence type="ECO:0000256" key="13">
    <source>
        <dbReference type="ARBA" id="ARBA00023204"/>
    </source>
</evidence>
<dbReference type="GO" id="GO:0034039">
    <property type="term" value="F:8-oxo-7,8-dihydroguanine DNA N-glycosylase activity"/>
    <property type="evidence" value="ECO:0007669"/>
    <property type="project" value="TreeGrafter"/>
</dbReference>
<keyword evidence="13" id="KW-0234">DNA repair</keyword>
<sequence>MTERTKAIAEVSEPGEKAARANVSELAAASTEAKAYFSRELLDWYRANKRVLPWRMNRDPYRIWVSEVMLQQTRVDTVIPYYERFMAKFPTITVLAEAPEEEVLKLWEGLGYYSRARNLQAGAQEVAERHGGIVPDNKDMVAALRGVGPYTTGAIMSIAFNRPEPAVDGNVMRVLSRYFCLEDDIAKPSTRIGIEKLAASLIPEGAAGDFNQALMELGALVCTPKSPGCLTCPVMAHCEGRAEGKEHILPIKTKAKPPRPETRLAALVVGTGEHAGKLLVRQRPESGLLARMWELPHVLAEGAEPKKKPARGAKAKADKVALEASHAGALAIGGSGFAQGVAAGKEAQMDLLCRQLASEDRVLVRPVGWWGEAEHVFSHIVWDVQVFKAAFGFALAESETLAAADAAARFKVAEAGGTYRGAAEETAAASEAMAENAELPANYRWISEADMAELAFPNVFLRILRDYWEIAAAR</sequence>
<keyword evidence="12" id="KW-0411">Iron-sulfur</keyword>
<dbReference type="SMART" id="SM00478">
    <property type="entry name" value="ENDO3c"/>
    <property type="match status" value="1"/>
</dbReference>
<dbReference type="InterPro" id="IPR003265">
    <property type="entry name" value="HhH-GPD_domain"/>
</dbReference>
<comment type="function">
    <text evidence="3">Adenine glycosylase active on G-A mispairs. MutY also corrects error-prone DNA synthesis past GO lesions which are due to the oxidatively damaged form of guanine: 7,8-dihydro-8-oxoguanine (8-oxo-dGTP).</text>
</comment>
<dbReference type="PROSITE" id="PS00764">
    <property type="entry name" value="ENDONUCLEASE_III_1"/>
    <property type="match status" value="1"/>
</dbReference>
<reference evidence="16 17" key="1">
    <citation type="submission" date="2019-07" db="EMBL/GenBank/DDBJ databases">
        <title>Genomic Encyclopedia of Type Strains, Phase III (KMG-III): the genomes of soil and plant-associated and newly described type strains.</title>
        <authorList>
            <person name="Whitman W."/>
        </authorList>
    </citation>
    <scope>NUCLEOTIDE SEQUENCE [LARGE SCALE GENOMIC DNA]</scope>
    <source>
        <strain evidence="16 17">BL24</strain>
    </source>
</reference>
<evidence type="ECO:0000313" key="16">
    <source>
        <dbReference type="EMBL" id="TYP71879.1"/>
    </source>
</evidence>
<evidence type="ECO:0000256" key="3">
    <source>
        <dbReference type="ARBA" id="ARBA00002933"/>
    </source>
</evidence>
<dbReference type="InterPro" id="IPR029119">
    <property type="entry name" value="MutY_C"/>
</dbReference>
<dbReference type="GO" id="GO:0032357">
    <property type="term" value="F:oxidized purine DNA binding"/>
    <property type="evidence" value="ECO:0007669"/>
    <property type="project" value="TreeGrafter"/>
</dbReference>
<name>A0A5S5BY52_9BACL</name>
<dbReference type="GO" id="GO:0006298">
    <property type="term" value="P:mismatch repair"/>
    <property type="evidence" value="ECO:0007669"/>
    <property type="project" value="TreeGrafter"/>
</dbReference>
<evidence type="ECO:0000256" key="14">
    <source>
        <dbReference type="ARBA" id="ARBA00023295"/>
    </source>
</evidence>
<dbReference type="InterPro" id="IPR011257">
    <property type="entry name" value="DNA_glycosylase"/>
</dbReference>
<dbReference type="CDD" id="cd00056">
    <property type="entry name" value="ENDO3c"/>
    <property type="match status" value="1"/>
</dbReference>
<dbReference type="InterPro" id="IPR015797">
    <property type="entry name" value="NUDIX_hydrolase-like_dom_sf"/>
</dbReference>
<evidence type="ECO:0000256" key="10">
    <source>
        <dbReference type="ARBA" id="ARBA00022801"/>
    </source>
</evidence>
<dbReference type="InterPro" id="IPR044298">
    <property type="entry name" value="MIG/MutY"/>
</dbReference>
<proteinExistence type="inferred from homology"/>
<evidence type="ECO:0000313" key="17">
    <source>
        <dbReference type="Proteomes" id="UP000323257"/>
    </source>
</evidence>
<dbReference type="FunFam" id="1.10.340.30:FF:000002">
    <property type="entry name" value="Adenine DNA glycosylase"/>
    <property type="match status" value="1"/>
</dbReference>
<dbReference type="CDD" id="cd03431">
    <property type="entry name" value="NUDIX_DNA_Glycosylase_C-MutY"/>
    <property type="match status" value="1"/>
</dbReference>
<dbReference type="EC" id="3.2.2.31" evidence="5"/>
<evidence type="ECO:0000256" key="8">
    <source>
        <dbReference type="ARBA" id="ARBA00022723"/>
    </source>
</evidence>
<dbReference type="GO" id="GO:0051539">
    <property type="term" value="F:4 iron, 4 sulfur cluster binding"/>
    <property type="evidence" value="ECO:0007669"/>
    <property type="project" value="UniProtKB-KW"/>
</dbReference>
<dbReference type="Proteomes" id="UP000323257">
    <property type="component" value="Unassembled WGS sequence"/>
</dbReference>
<evidence type="ECO:0000256" key="11">
    <source>
        <dbReference type="ARBA" id="ARBA00023004"/>
    </source>
</evidence>
<dbReference type="InterPro" id="IPR005760">
    <property type="entry name" value="A/G_AdeGlyc_MutY"/>
</dbReference>
<evidence type="ECO:0000259" key="15">
    <source>
        <dbReference type="SMART" id="SM00478"/>
    </source>
</evidence>
<dbReference type="GO" id="GO:0046872">
    <property type="term" value="F:metal ion binding"/>
    <property type="evidence" value="ECO:0007669"/>
    <property type="project" value="UniProtKB-KW"/>
</dbReference>
<dbReference type="AlphaFoldDB" id="A0A5S5BY52"/>
<dbReference type="Gene3D" id="1.10.340.30">
    <property type="entry name" value="Hypothetical protein, domain 2"/>
    <property type="match status" value="1"/>
</dbReference>
<evidence type="ECO:0000256" key="1">
    <source>
        <dbReference type="ARBA" id="ARBA00000843"/>
    </source>
</evidence>
<evidence type="ECO:0000256" key="7">
    <source>
        <dbReference type="ARBA" id="ARBA00022485"/>
    </source>
</evidence>
<dbReference type="SUPFAM" id="SSF48150">
    <property type="entry name" value="DNA-glycosylase"/>
    <property type="match status" value="1"/>
</dbReference>
<dbReference type="PANTHER" id="PTHR42944">
    <property type="entry name" value="ADENINE DNA GLYCOSYLASE"/>
    <property type="match status" value="1"/>
</dbReference>
<dbReference type="SUPFAM" id="SSF55811">
    <property type="entry name" value="Nudix"/>
    <property type="match status" value="1"/>
</dbReference>
<keyword evidence="10" id="KW-0378">Hydrolase</keyword>
<dbReference type="Gene3D" id="3.90.79.10">
    <property type="entry name" value="Nucleoside Triphosphate Pyrophosphohydrolase"/>
    <property type="match status" value="1"/>
</dbReference>
<comment type="similarity">
    <text evidence="4">Belongs to the Nth/MutY family.</text>
</comment>
<keyword evidence="17" id="KW-1185">Reference proteome</keyword>
<dbReference type="EMBL" id="VNHS01000009">
    <property type="protein sequence ID" value="TYP71879.1"/>
    <property type="molecule type" value="Genomic_DNA"/>
</dbReference>
<dbReference type="Pfam" id="PF14815">
    <property type="entry name" value="NUDIX_4"/>
    <property type="match status" value="1"/>
</dbReference>